<evidence type="ECO:0000256" key="4">
    <source>
        <dbReference type="ARBA" id="ARBA00022692"/>
    </source>
</evidence>
<evidence type="ECO:0000313" key="9">
    <source>
        <dbReference type="Proteomes" id="UP000242188"/>
    </source>
</evidence>
<keyword evidence="9" id="KW-1185">Reference proteome</keyword>
<feature type="transmembrane region" description="Helical" evidence="7">
    <location>
        <begin position="196"/>
        <end position="219"/>
    </location>
</feature>
<feature type="transmembrane region" description="Helical" evidence="7">
    <location>
        <begin position="357"/>
        <end position="382"/>
    </location>
</feature>
<dbReference type="Gene3D" id="1.20.1730.10">
    <property type="entry name" value="Sodium/glucose cotransporter"/>
    <property type="match status" value="1"/>
</dbReference>
<dbReference type="Proteomes" id="UP000242188">
    <property type="component" value="Unassembled WGS sequence"/>
</dbReference>
<dbReference type="AlphaFoldDB" id="A0A210Q8U7"/>
<feature type="transmembrane region" description="Helical" evidence="7">
    <location>
        <begin position="320"/>
        <end position="337"/>
    </location>
</feature>
<organism evidence="8 9">
    <name type="scientific">Mizuhopecten yessoensis</name>
    <name type="common">Japanese scallop</name>
    <name type="synonym">Patinopecten yessoensis</name>
    <dbReference type="NCBI Taxonomy" id="6573"/>
    <lineage>
        <taxon>Eukaryota</taxon>
        <taxon>Metazoa</taxon>
        <taxon>Spiralia</taxon>
        <taxon>Lophotrochozoa</taxon>
        <taxon>Mollusca</taxon>
        <taxon>Bivalvia</taxon>
        <taxon>Autobranchia</taxon>
        <taxon>Pteriomorphia</taxon>
        <taxon>Pectinida</taxon>
        <taxon>Pectinoidea</taxon>
        <taxon>Pectinidae</taxon>
        <taxon>Mizuhopecten</taxon>
    </lineage>
</organism>
<dbReference type="InterPro" id="IPR038377">
    <property type="entry name" value="Na/Glc_symporter_sf"/>
</dbReference>
<evidence type="ECO:0000313" key="8">
    <source>
        <dbReference type="EMBL" id="OWF45146.1"/>
    </source>
</evidence>
<proteinExistence type="inferred from homology"/>
<dbReference type="GO" id="GO:0005886">
    <property type="term" value="C:plasma membrane"/>
    <property type="evidence" value="ECO:0007669"/>
    <property type="project" value="TreeGrafter"/>
</dbReference>
<feature type="transmembrane region" description="Helical" evidence="7">
    <location>
        <begin position="645"/>
        <end position="666"/>
    </location>
</feature>
<dbReference type="Pfam" id="PF00474">
    <property type="entry name" value="SSF"/>
    <property type="match status" value="1"/>
</dbReference>
<evidence type="ECO:0000256" key="3">
    <source>
        <dbReference type="ARBA" id="ARBA00022448"/>
    </source>
</evidence>
<comment type="subcellular location">
    <subcellularLocation>
        <location evidence="1">Membrane</location>
        <topology evidence="1">Multi-pass membrane protein</topology>
    </subcellularLocation>
</comment>
<keyword evidence="6 7" id="KW-0472">Membrane</keyword>
<name>A0A210Q8U7_MIZYE</name>
<evidence type="ECO:0000256" key="1">
    <source>
        <dbReference type="ARBA" id="ARBA00004141"/>
    </source>
</evidence>
<dbReference type="InterPro" id="IPR031155">
    <property type="entry name" value="DUR"/>
</dbReference>
<feature type="transmembrane region" description="Helical" evidence="7">
    <location>
        <begin position="765"/>
        <end position="784"/>
    </location>
</feature>
<feature type="transmembrane region" description="Helical" evidence="7">
    <location>
        <begin position="234"/>
        <end position="253"/>
    </location>
</feature>
<feature type="transmembrane region" description="Helical" evidence="7">
    <location>
        <begin position="76"/>
        <end position="94"/>
    </location>
</feature>
<dbReference type="PANTHER" id="PTHR46154">
    <property type="match status" value="1"/>
</dbReference>
<dbReference type="GO" id="GO:0015204">
    <property type="term" value="F:urea transmembrane transporter activity"/>
    <property type="evidence" value="ECO:0007669"/>
    <property type="project" value="InterPro"/>
</dbReference>
<comment type="similarity">
    <text evidence="2">Belongs to the sodium:solute symporter (SSF) (TC 2.A.21) family.</text>
</comment>
<feature type="transmembrane region" description="Helical" evidence="7">
    <location>
        <begin position="724"/>
        <end position="745"/>
    </location>
</feature>
<feature type="transmembrane region" description="Helical" evidence="7">
    <location>
        <begin position="576"/>
        <end position="599"/>
    </location>
</feature>
<dbReference type="PANTHER" id="PTHR46154:SF4">
    <property type="entry name" value="UREA ACTIVE TRANSPORTER"/>
    <property type="match status" value="1"/>
</dbReference>
<dbReference type="OrthoDB" id="6132759at2759"/>
<evidence type="ECO:0000256" key="5">
    <source>
        <dbReference type="ARBA" id="ARBA00022989"/>
    </source>
</evidence>
<feature type="transmembrane region" description="Helical" evidence="7">
    <location>
        <begin position="260"/>
        <end position="278"/>
    </location>
</feature>
<sequence>MKHTPLTYIYPYLMILSDGHFRVSNMTGKSKICTLVLLLYVTEVAGAMVNNSECPVILETSNGTTGPKPVLEKHESALLILLGFGGFSVILALIHNAIRKHVFHDKNNLDTTFDAGGDVSTSLTAVTVASQLFWPADILQSATITTKIGIAGPFWYSVSVILNIFIFPIFSVYFKTRAPGAKTYLQIINARFGKKAHIVFCCFALVTNMVIMTALLLAGKSTIQSLTKDISDEYILLIMATLFGSYSLIGGIGTTFYVSYFNACLIFISLAVFIVNVLHNNDSDNKNIGNAARMYNVVSCVQGPAENTGSSFLTFRSGVGIIYGVVGFFAASAVTYCDQASWQSRIAAKPMQGVWGFILAGFMWLAIPSTMATTTGIAYIAISAENSTHLLTPDQIDHGLVTPFIAEKLLGPTGGIMILTILSMALMSTGSGEVMAISSIIVYDIYQIYVRPFRKGLPGTHCILCGKHVRLPKSDILVPLTTNTNSKEDSDTPASDNTHCDCQPVANCHQCDEDMRRCAVKRTYDAIPLHRCTVHGQYRTYQNVLMDFKNWCIVWVTVGIIPFGMIVFAIGIDLNWIFYVGAIVTIPCYPAVILSIVWVKATSQGLIAGGILGLLIGLAAMLGTASTYEGGLNNFLLNTSQDYSILAGSCCSFGFSLVGCMIVSFYTHTIKTDADADAEWKKIFDIDNPLHPWELNLRQDLKQHVYDKKPSYNQVEATFRKAKITAYVCGGLSICLVTFVIPGIMASFPVLNETQFEIWVGLTQAWAVVMGAIAIVAPPVEEILNIRKQYRKNREHGIPYPI</sequence>
<dbReference type="PROSITE" id="PS50283">
    <property type="entry name" value="NA_SOLUT_SYMP_3"/>
    <property type="match status" value="1"/>
</dbReference>
<feature type="transmembrane region" description="Helical" evidence="7">
    <location>
        <begin position="551"/>
        <end position="570"/>
    </location>
</feature>
<feature type="transmembrane region" description="Helical" evidence="7">
    <location>
        <begin position="416"/>
        <end position="446"/>
    </location>
</feature>
<dbReference type="EMBL" id="NEDP02004568">
    <property type="protein sequence ID" value="OWF45146.1"/>
    <property type="molecule type" value="Genomic_DNA"/>
</dbReference>
<dbReference type="InterPro" id="IPR001734">
    <property type="entry name" value="Na/solute_symporter"/>
</dbReference>
<keyword evidence="5 7" id="KW-1133">Transmembrane helix</keyword>
<gene>
    <name evidence="8" type="ORF">KP79_PYT13254</name>
</gene>
<protein>
    <submittedName>
        <fullName evidence="8">Urea active transporter 1</fullName>
    </submittedName>
</protein>
<keyword evidence="3" id="KW-0813">Transport</keyword>
<feature type="transmembrane region" description="Helical" evidence="7">
    <location>
        <begin position="154"/>
        <end position="175"/>
    </location>
</feature>
<evidence type="ECO:0000256" key="7">
    <source>
        <dbReference type="SAM" id="Phobius"/>
    </source>
</evidence>
<comment type="caution">
    <text evidence="8">The sequence shown here is derived from an EMBL/GenBank/DDBJ whole genome shotgun (WGS) entry which is preliminary data.</text>
</comment>
<reference evidence="8 9" key="1">
    <citation type="journal article" date="2017" name="Nat. Ecol. Evol.">
        <title>Scallop genome provides insights into evolution of bilaterian karyotype and development.</title>
        <authorList>
            <person name="Wang S."/>
            <person name="Zhang J."/>
            <person name="Jiao W."/>
            <person name="Li J."/>
            <person name="Xun X."/>
            <person name="Sun Y."/>
            <person name="Guo X."/>
            <person name="Huan P."/>
            <person name="Dong B."/>
            <person name="Zhang L."/>
            <person name="Hu X."/>
            <person name="Sun X."/>
            <person name="Wang J."/>
            <person name="Zhao C."/>
            <person name="Wang Y."/>
            <person name="Wang D."/>
            <person name="Huang X."/>
            <person name="Wang R."/>
            <person name="Lv J."/>
            <person name="Li Y."/>
            <person name="Zhang Z."/>
            <person name="Liu B."/>
            <person name="Lu W."/>
            <person name="Hui Y."/>
            <person name="Liang J."/>
            <person name="Zhou Z."/>
            <person name="Hou R."/>
            <person name="Li X."/>
            <person name="Liu Y."/>
            <person name="Li H."/>
            <person name="Ning X."/>
            <person name="Lin Y."/>
            <person name="Zhao L."/>
            <person name="Xing Q."/>
            <person name="Dou J."/>
            <person name="Li Y."/>
            <person name="Mao J."/>
            <person name="Guo H."/>
            <person name="Dou H."/>
            <person name="Li T."/>
            <person name="Mu C."/>
            <person name="Jiang W."/>
            <person name="Fu Q."/>
            <person name="Fu X."/>
            <person name="Miao Y."/>
            <person name="Liu J."/>
            <person name="Yu Q."/>
            <person name="Li R."/>
            <person name="Liao H."/>
            <person name="Li X."/>
            <person name="Kong Y."/>
            <person name="Jiang Z."/>
            <person name="Chourrout D."/>
            <person name="Li R."/>
            <person name="Bao Z."/>
        </authorList>
    </citation>
    <scope>NUCLEOTIDE SEQUENCE [LARGE SCALE GENOMIC DNA]</scope>
    <source>
        <strain evidence="8 9">PY_sf001</strain>
    </source>
</reference>
<keyword evidence="4 7" id="KW-0812">Transmembrane</keyword>
<feature type="transmembrane region" description="Helical" evidence="7">
    <location>
        <begin position="606"/>
        <end position="625"/>
    </location>
</feature>
<accession>A0A210Q8U7</accession>
<evidence type="ECO:0000256" key="2">
    <source>
        <dbReference type="ARBA" id="ARBA00006434"/>
    </source>
</evidence>
<evidence type="ECO:0000256" key="6">
    <source>
        <dbReference type="ARBA" id="ARBA00023136"/>
    </source>
</evidence>